<dbReference type="OrthoDB" id="73919at2759"/>
<dbReference type="AlphaFoldDB" id="E0S7I8"/>
<protein>
    <recommendedName>
        <fullName evidence="2">PH domain-containing protein</fullName>
    </recommendedName>
</protein>
<keyword evidence="4" id="KW-1185">Reference proteome</keyword>
<dbReference type="PROSITE" id="PS50003">
    <property type="entry name" value="PH_DOMAIN"/>
    <property type="match status" value="1"/>
</dbReference>
<sequence>MEDKDTKRKKKNIIIINDKGEMLSVAKKDDGNITDVERPEEMNTKAESVREEEKSQEKEQKELSEVKDTKDTSDMSKDRLEHSEEKTPEEESKKETKEEESKEKEESQKEEVSTPSNSKEPKDNEKAEDAPTPSEKGDTFVPPILKTLSENSNKEIFEERDKGSIVAEGWIWKKRRIFSCFWHQKYFVLTKDGVLKYYKADGRRKAKGNWNIKEADDLREYNLPSEENKHPCRVMVVFPDSSLLLAFDERNTKDYWVERLNEIIKKSKK</sequence>
<dbReference type="RefSeq" id="XP_003073027.1">
    <property type="nucleotide sequence ID" value="XM_003072981.1"/>
</dbReference>
<dbReference type="VEuPathDB" id="MicrosporidiaDB:Eint_060590"/>
<dbReference type="KEGG" id="ein:Eint_060590"/>
<dbReference type="InterPro" id="IPR011993">
    <property type="entry name" value="PH-like_dom_sf"/>
</dbReference>
<feature type="region of interest" description="Disordered" evidence="1">
    <location>
        <begin position="18"/>
        <end position="142"/>
    </location>
</feature>
<gene>
    <name evidence="3" type="ORF">Eint_060590</name>
</gene>
<dbReference type="SUPFAM" id="SSF50729">
    <property type="entry name" value="PH domain-like"/>
    <property type="match status" value="1"/>
</dbReference>
<dbReference type="InterPro" id="IPR001849">
    <property type="entry name" value="PH_domain"/>
</dbReference>
<dbReference type="Gene3D" id="2.30.29.30">
    <property type="entry name" value="Pleckstrin-homology domain (PH domain)/Phosphotyrosine-binding domain (PTB)"/>
    <property type="match status" value="1"/>
</dbReference>
<feature type="compositionally biased region" description="Basic and acidic residues" evidence="1">
    <location>
        <begin position="119"/>
        <end position="129"/>
    </location>
</feature>
<dbReference type="Pfam" id="PF00169">
    <property type="entry name" value="PH"/>
    <property type="match status" value="1"/>
</dbReference>
<dbReference type="GeneID" id="9699348"/>
<dbReference type="HOGENOM" id="CLU_1034492_0_0_1"/>
<dbReference type="EMBL" id="CP001947">
    <property type="protein sequence ID" value="ADM11667.1"/>
    <property type="molecule type" value="Genomic_DNA"/>
</dbReference>
<evidence type="ECO:0000259" key="2">
    <source>
        <dbReference type="PROSITE" id="PS50003"/>
    </source>
</evidence>
<reference evidence="3 4" key="1">
    <citation type="journal article" date="2010" name="Nat. Commun.">
        <title>The complete sequence of the smallest known nuclear genome from the microsporidian Encephalitozoon intestinalis.</title>
        <authorList>
            <person name="Corradi N."/>
            <person name="Pombert J.-F."/>
            <person name="Farinelli L."/>
            <person name="Didier E.S."/>
            <person name="Keeling P.J."/>
        </authorList>
    </citation>
    <scope>NUCLEOTIDE SEQUENCE [LARGE SCALE GENOMIC DNA]</scope>
    <source>
        <strain evidence="3 4">ATCC 50506</strain>
    </source>
</reference>
<feature type="domain" description="PH" evidence="2">
    <location>
        <begin position="164"/>
        <end position="265"/>
    </location>
</feature>
<proteinExistence type="predicted"/>
<evidence type="ECO:0000313" key="3">
    <source>
        <dbReference type="EMBL" id="ADM11667.1"/>
    </source>
</evidence>
<reference evidence="3 4" key="2">
    <citation type="journal article" date="2012" name="Proc. Natl. Acad. Sci. U.S.A.">
        <title>Gain and loss of multiple functionally related, horizontally transferred genes in the reduced genomes of two microsporidian parasites.</title>
        <authorList>
            <person name="Pombert J.-F."/>
            <person name="Selman M."/>
            <person name="Burki F."/>
            <person name="Bardell F.T."/>
            <person name="Farinelli L."/>
            <person name="Solter L.F."/>
            <person name="Whitman D.W."/>
            <person name="Weiss L.M."/>
            <person name="Corradi N."/>
            <person name="Keeling P.J."/>
        </authorList>
    </citation>
    <scope>NUCLEOTIDE SEQUENCE [LARGE SCALE GENOMIC DNA]</scope>
    <source>
        <strain evidence="3 4">ATCC 50506</strain>
    </source>
</reference>
<dbReference type="SMART" id="SM00233">
    <property type="entry name" value="PH"/>
    <property type="match status" value="1"/>
</dbReference>
<evidence type="ECO:0000256" key="1">
    <source>
        <dbReference type="SAM" id="MobiDB-lite"/>
    </source>
</evidence>
<dbReference type="CDD" id="cd00821">
    <property type="entry name" value="PH"/>
    <property type="match status" value="1"/>
</dbReference>
<feature type="compositionally biased region" description="Basic and acidic residues" evidence="1">
    <location>
        <begin position="18"/>
        <end position="112"/>
    </location>
</feature>
<name>E0S7I8_ENCIT</name>
<dbReference type="Proteomes" id="UP000002313">
    <property type="component" value="Chromosome VI"/>
</dbReference>
<organism evidence="3 4">
    <name type="scientific">Encephalitozoon intestinalis (strain ATCC 50506)</name>
    <name type="common">Microsporidian parasite</name>
    <name type="synonym">Septata intestinalis</name>
    <dbReference type="NCBI Taxonomy" id="876142"/>
    <lineage>
        <taxon>Eukaryota</taxon>
        <taxon>Fungi</taxon>
        <taxon>Fungi incertae sedis</taxon>
        <taxon>Microsporidia</taxon>
        <taxon>Unikaryonidae</taxon>
        <taxon>Encephalitozoon</taxon>
    </lineage>
</organism>
<accession>E0S7I8</accession>
<evidence type="ECO:0000313" key="4">
    <source>
        <dbReference type="Proteomes" id="UP000002313"/>
    </source>
</evidence>